<proteinExistence type="predicted"/>
<dbReference type="PROSITE" id="PS50977">
    <property type="entry name" value="HTH_TETR_2"/>
    <property type="match status" value="1"/>
</dbReference>
<dbReference type="InterPro" id="IPR009057">
    <property type="entry name" value="Homeodomain-like_sf"/>
</dbReference>
<dbReference type="Proteomes" id="UP001500603">
    <property type="component" value="Unassembled WGS sequence"/>
</dbReference>
<keyword evidence="1" id="KW-0805">Transcription regulation</keyword>
<sequence>MMVTAAEQGKETRARLMAAATDSIAEFGWGAVTTRMVAERAGLRPGLVHYHFHSVTDLLIDASLQVARTEYANVMTGVFAASGPAAMAQILAAIGSYTATDPTTVAMSEMMLAATRHERLRDELRRFVVEARTALTDWFRDQRLVTDPEATATVVLALIDGLIMHRLIDPALRSVDVTGPLLRATGLTESGTSEGNCDAHTSAGKRNRD</sequence>
<dbReference type="Gene3D" id="1.10.357.10">
    <property type="entry name" value="Tetracycline Repressor, domain 2"/>
    <property type="match status" value="1"/>
</dbReference>
<comment type="caution">
    <text evidence="7">The sequence shown here is derived from an EMBL/GenBank/DDBJ whole genome shotgun (WGS) entry which is preliminary data.</text>
</comment>
<evidence type="ECO:0000313" key="8">
    <source>
        <dbReference type="Proteomes" id="UP001500603"/>
    </source>
</evidence>
<evidence type="ECO:0000256" key="2">
    <source>
        <dbReference type="ARBA" id="ARBA00023125"/>
    </source>
</evidence>
<dbReference type="SUPFAM" id="SSF46689">
    <property type="entry name" value="Homeodomain-like"/>
    <property type="match status" value="1"/>
</dbReference>
<accession>A0ABP9KES7</accession>
<reference evidence="8" key="1">
    <citation type="journal article" date="2019" name="Int. J. Syst. Evol. Microbiol.">
        <title>The Global Catalogue of Microorganisms (GCM) 10K type strain sequencing project: providing services to taxonomists for standard genome sequencing and annotation.</title>
        <authorList>
            <consortium name="The Broad Institute Genomics Platform"/>
            <consortium name="The Broad Institute Genome Sequencing Center for Infectious Disease"/>
            <person name="Wu L."/>
            <person name="Ma J."/>
        </authorList>
    </citation>
    <scope>NUCLEOTIDE SEQUENCE [LARGE SCALE GENOMIC DNA]</scope>
    <source>
        <strain evidence="8">JCM 18298</strain>
    </source>
</reference>
<dbReference type="InterPro" id="IPR041583">
    <property type="entry name" value="TetR_C_31"/>
</dbReference>
<evidence type="ECO:0000259" key="6">
    <source>
        <dbReference type="PROSITE" id="PS50977"/>
    </source>
</evidence>
<dbReference type="PANTHER" id="PTHR30055">
    <property type="entry name" value="HTH-TYPE TRANSCRIPTIONAL REGULATOR RUTR"/>
    <property type="match status" value="1"/>
</dbReference>
<evidence type="ECO:0000256" key="3">
    <source>
        <dbReference type="ARBA" id="ARBA00023163"/>
    </source>
</evidence>
<dbReference type="InterPro" id="IPR001647">
    <property type="entry name" value="HTH_TetR"/>
</dbReference>
<evidence type="ECO:0000256" key="4">
    <source>
        <dbReference type="PROSITE-ProRule" id="PRU00335"/>
    </source>
</evidence>
<gene>
    <name evidence="7" type="ORF">GCM10023318_35650</name>
</gene>
<dbReference type="PANTHER" id="PTHR30055:SF234">
    <property type="entry name" value="HTH-TYPE TRANSCRIPTIONAL REGULATOR BETI"/>
    <property type="match status" value="1"/>
</dbReference>
<feature type="domain" description="HTH tetR-type" evidence="6">
    <location>
        <begin position="10"/>
        <end position="70"/>
    </location>
</feature>
<keyword evidence="3" id="KW-0804">Transcription</keyword>
<name>A0ABP9KES7_9NOCA</name>
<organism evidence="7 8">
    <name type="scientific">Nocardia callitridis</name>
    <dbReference type="NCBI Taxonomy" id="648753"/>
    <lineage>
        <taxon>Bacteria</taxon>
        <taxon>Bacillati</taxon>
        <taxon>Actinomycetota</taxon>
        <taxon>Actinomycetes</taxon>
        <taxon>Mycobacteriales</taxon>
        <taxon>Nocardiaceae</taxon>
        <taxon>Nocardia</taxon>
    </lineage>
</organism>
<feature type="DNA-binding region" description="H-T-H motif" evidence="4">
    <location>
        <begin position="33"/>
        <end position="52"/>
    </location>
</feature>
<dbReference type="EMBL" id="BAABJM010000003">
    <property type="protein sequence ID" value="GAA5057368.1"/>
    <property type="molecule type" value="Genomic_DNA"/>
</dbReference>
<keyword evidence="2 4" id="KW-0238">DNA-binding</keyword>
<dbReference type="InterPro" id="IPR036271">
    <property type="entry name" value="Tet_transcr_reg_TetR-rel_C_sf"/>
</dbReference>
<evidence type="ECO:0000256" key="1">
    <source>
        <dbReference type="ARBA" id="ARBA00023015"/>
    </source>
</evidence>
<evidence type="ECO:0000313" key="7">
    <source>
        <dbReference type="EMBL" id="GAA5057368.1"/>
    </source>
</evidence>
<dbReference type="SUPFAM" id="SSF48498">
    <property type="entry name" value="Tetracyclin repressor-like, C-terminal domain"/>
    <property type="match status" value="1"/>
</dbReference>
<dbReference type="Pfam" id="PF17940">
    <property type="entry name" value="TetR_C_31"/>
    <property type="match status" value="1"/>
</dbReference>
<evidence type="ECO:0000256" key="5">
    <source>
        <dbReference type="SAM" id="MobiDB-lite"/>
    </source>
</evidence>
<keyword evidence="8" id="KW-1185">Reference proteome</keyword>
<dbReference type="Pfam" id="PF00440">
    <property type="entry name" value="TetR_N"/>
    <property type="match status" value="1"/>
</dbReference>
<feature type="region of interest" description="Disordered" evidence="5">
    <location>
        <begin position="186"/>
        <end position="209"/>
    </location>
</feature>
<dbReference type="InterPro" id="IPR050109">
    <property type="entry name" value="HTH-type_TetR-like_transc_reg"/>
</dbReference>
<protein>
    <submittedName>
        <fullName evidence="7">TetR/AcrR family transcriptional regulator</fullName>
    </submittedName>
</protein>